<dbReference type="Proteomes" id="UP000322619">
    <property type="component" value="Unassembled WGS sequence"/>
</dbReference>
<organism evidence="3 4">
    <name type="scientific">Acetobacterium wieringae</name>
    <dbReference type="NCBI Taxonomy" id="52694"/>
    <lineage>
        <taxon>Bacteria</taxon>
        <taxon>Bacillati</taxon>
        <taxon>Bacillota</taxon>
        <taxon>Clostridia</taxon>
        <taxon>Eubacteriales</taxon>
        <taxon>Eubacteriaceae</taxon>
        <taxon>Acetobacterium</taxon>
    </lineage>
</organism>
<comment type="caution">
    <text evidence="3">The sequence shown here is derived from an EMBL/GenBank/DDBJ whole genome shotgun (WGS) entry which is preliminary data.</text>
</comment>
<evidence type="ECO:0000313" key="3">
    <source>
        <dbReference type="EMBL" id="TYC86548.1"/>
    </source>
</evidence>
<evidence type="ECO:0000256" key="2">
    <source>
        <dbReference type="SAM" id="Phobius"/>
    </source>
</evidence>
<keyword evidence="2" id="KW-0812">Transmembrane</keyword>
<dbReference type="EMBL" id="VSLA01000009">
    <property type="protein sequence ID" value="TYC86548.1"/>
    <property type="molecule type" value="Genomic_DNA"/>
</dbReference>
<dbReference type="AlphaFoldDB" id="A0A5D0WRT0"/>
<name>A0A5D0WRT0_9FIRM</name>
<sequence>MSNIKVDEYFREHLEKNEVENVVSDLCVMVFTDRTLADGRLMEMLKYIKTNYPDVYGQLIKKCDESQYKRFSQNEELIIKDINEDVFADAVVALKNNFCFERIEDIRILGNHLYSKKESVEKKIEDTVAAKTREGKPVGQKGTRPVGEQRRSPKKKKISGGLVLIMAVVALIVVVAIILVIK</sequence>
<accession>A0A5D0WRT0</accession>
<keyword evidence="2" id="KW-0472">Membrane</keyword>
<gene>
    <name evidence="3" type="ORF">FXB42_06120</name>
</gene>
<evidence type="ECO:0000256" key="1">
    <source>
        <dbReference type="SAM" id="MobiDB-lite"/>
    </source>
</evidence>
<feature type="transmembrane region" description="Helical" evidence="2">
    <location>
        <begin position="160"/>
        <end position="181"/>
    </location>
</feature>
<proteinExistence type="predicted"/>
<feature type="region of interest" description="Disordered" evidence="1">
    <location>
        <begin position="131"/>
        <end position="153"/>
    </location>
</feature>
<evidence type="ECO:0000313" key="4">
    <source>
        <dbReference type="Proteomes" id="UP000322619"/>
    </source>
</evidence>
<dbReference type="RefSeq" id="WP_148637146.1">
    <property type="nucleotide sequence ID" value="NZ_VSLA01000009.1"/>
</dbReference>
<reference evidence="3 4" key="1">
    <citation type="submission" date="2019-08" db="EMBL/GenBank/DDBJ databases">
        <title>Isolation and enrichment of carboxydotrophic bacteria from anaerobic sludge for the production of bio-based chemicals from syngas.</title>
        <authorList>
            <person name="Antares A.L."/>
            <person name="Moreira J."/>
            <person name="Diender M."/>
            <person name="Parshina S.N."/>
            <person name="Stams A.J.M."/>
            <person name="Alves M."/>
            <person name="Alves J.I."/>
            <person name="Sousa D.Z."/>
        </authorList>
    </citation>
    <scope>NUCLEOTIDE SEQUENCE [LARGE SCALE GENOMIC DNA]</scope>
    <source>
        <strain evidence="3 4">JM</strain>
    </source>
</reference>
<keyword evidence="2" id="KW-1133">Transmembrane helix</keyword>
<protein>
    <submittedName>
        <fullName evidence="3">Uncharacterized protein</fullName>
    </submittedName>
</protein>